<dbReference type="KEGG" id="sect:A359_07450"/>
<dbReference type="EMBL" id="CP003546">
    <property type="protein sequence ID" value="AFP85115.1"/>
    <property type="molecule type" value="Genomic_DNA"/>
</dbReference>
<sequence>MYLHLSGKDDLSHTDDYDICHEQISGTVRILQHEYYSQHNLLTLMKYSNKALMHYIKK</sequence>
<protein>
    <submittedName>
        <fullName evidence="1">Uncharacterized protein</fullName>
    </submittedName>
</protein>
<reference evidence="1 2" key="1">
    <citation type="journal article" date="2012" name="Mol. Biol. Evol.">
        <title>Genome reduction and co-evolution between the primary and secondary bacterial symbionts of psyllids.</title>
        <authorList>
            <person name="Sloan D.B."/>
            <person name="Moran N.A."/>
        </authorList>
    </citation>
    <scope>NUCLEOTIDE SEQUENCE [LARGE SCALE GENOMIC DNA]</scope>
    <source>
        <strain evidence="1">Ceuc_S</strain>
    </source>
</reference>
<name>J3TXV3_9ENTR</name>
<evidence type="ECO:0000313" key="2">
    <source>
        <dbReference type="Proteomes" id="UP000003936"/>
    </source>
</evidence>
<keyword evidence="2" id="KW-1185">Reference proteome</keyword>
<dbReference type="AlphaFoldDB" id="J3TXV3"/>
<accession>J3TXV3</accession>
<organism evidence="1 2">
    <name type="scientific">secondary endosymbiont of Ctenarytaina eucalypti</name>
    <dbReference type="NCBI Taxonomy" id="1199245"/>
    <lineage>
        <taxon>Bacteria</taxon>
        <taxon>Pseudomonadati</taxon>
        <taxon>Pseudomonadota</taxon>
        <taxon>Gammaproteobacteria</taxon>
        <taxon>Enterobacterales</taxon>
        <taxon>Enterobacteriaceae</taxon>
        <taxon>aphid secondary symbionts</taxon>
    </lineage>
</organism>
<evidence type="ECO:0000313" key="1">
    <source>
        <dbReference type="EMBL" id="AFP85115.1"/>
    </source>
</evidence>
<gene>
    <name evidence="1" type="ORF">A359_07450</name>
</gene>
<dbReference type="Proteomes" id="UP000003936">
    <property type="component" value="Chromosome"/>
</dbReference>
<proteinExistence type="predicted"/>
<dbReference type="HOGENOM" id="CLU_2976725_0_0_6"/>